<proteinExistence type="predicted"/>
<protein>
    <submittedName>
        <fullName evidence="1">Uncharacterized protein</fullName>
    </submittedName>
</protein>
<name>A0A7R8X8T3_9CRUS</name>
<evidence type="ECO:0000313" key="2">
    <source>
        <dbReference type="Proteomes" id="UP000677054"/>
    </source>
</evidence>
<keyword evidence="2" id="KW-1185">Reference proteome</keyword>
<dbReference type="AlphaFoldDB" id="A0A7R8X8T3"/>
<dbReference type="EMBL" id="CAJPEV010000993">
    <property type="protein sequence ID" value="CAG0889987.1"/>
    <property type="molecule type" value="Genomic_DNA"/>
</dbReference>
<dbReference type="OrthoDB" id="8195466at2759"/>
<dbReference type="Proteomes" id="UP000677054">
    <property type="component" value="Unassembled WGS sequence"/>
</dbReference>
<accession>A0A7R8X8T3</accession>
<gene>
    <name evidence="1" type="ORF">DSTB1V02_LOCUS5794</name>
</gene>
<reference evidence="1" key="1">
    <citation type="submission" date="2020-11" db="EMBL/GenBank/DDBJ databases">
        <authorList>
            <person name="Tran Van P."/>
        </authorList>
    </citation>
    <scope>NUCLEOTIDE SEQUENCE</scope>
</reference>
<sequence length="227" mass="25993">MPFPSSALRSLLRLLPAPFVKSSAPIMNNSSIRPCRLMYSSDMRGLQRRASCDSSVYRSFDWGWTSPLEVVCGTVQRQYKYLKMRYYQVFFLLSLLTVSTLVSGKAIRYERTRGQKYEPDRVFQGWNLGSAMKRVLSLRIPNLGMRERDCEVNADVMIPVSSTVIPLDELPVYKVGFGFNFNPSEFDKPEKNSKKAAELLTAKKKKLAKKDKAKVHEVTQEEFEKLG</sequence>
<organism evidence="1">
    <name type="scientific">Darwinula stevensoni</name>
    <dbReference type="NCBI Taxonomy" id="69355"/>
    <lineage>
        <taxon>Eukaryota</taxon>
        <taxon>Metazoa</taxon>
        <taxon>Ecdysozoa</taxon>
        <taxon>Arthropoda</taxon>
        <taxon>Crustacea</taxon>
        <taxon>Oligostraca</taxon>
        <taxon>Ostracoda</taxon>
        <taxon>Podocopa</taxon>
        <taxon>Podocopida</taxon>
        <taxon>Darwinulocopina</taxon>
        <taxon>Darwinuloidea</taxon>
        <taxon>Darwinulidae</taxon>
        <taxon>Darwinula</taxon>
    </lineage>
</organism>
<dbReference type="EMBL" id="LR900510">
    <property type="protein sequence ID" value="CAD7245928.1"/>
    <property type="molecule type" value="Genomic_DNA"/>
</dbReference>
<evidence type="ECO:0000313" key="1">
    <source>
        <dbReference type="EMBL" id="CAD7245928.1"/>
    </source>
</evidence>